<evidence type="ECO:0000313" key="2">
    <source>
        <dbReference type="EMBL" id="GAU93064.1"/>
    </source>
</evidence>
<dbReference type="EMBL" id="BDGG01000002">
    <property type="protein sequence ID" value="GAU93064.1"/>
    <property type="molecule type" value="Genomic_DNA"/>
</dbReference>
<feature type="region of interest" description="Disordered" evidence="1">
    <location>
        <begin position="39"/>
        <end position="64"/>
    </location>
</feature>
<evidence type="ECO:0000256" key="1">
    <source>
        <dbReference type="SAM" id="MobiDB-lite"/>
    </source>
</evidence>
<feature type="compositionally biased region" description="Basic and acidic residues" evidence="1">
    <location>
        <begin position="39"/>
        <end position="50"/>
    </location>
</feature>
<evidence type="ECO:0000313" key="3">
    <source>
        <dbReference type="Proteomes" id="UP000186922"/>
    </source>
</evidence>
<comment type="caution">
    <text evidence="2">The sequence shown here is derived from an EMBL/GenBank/DDBJ whole genome shotgun (WGS) entry which is preliminary data.</text>
</comment>
<organism evidence="2 3">
    <name type="scientific">Ramazzottius varieornatus</name>
    <name type="common">Water bear</name>
    <name type="synonym">Tardigrade</name>
    <dbReference type="NCBI Taxonomy" id="947166"/>
    <lineage>
        <taxon>Eukaryota</taxon>
        <taxon>Metazoa</taxon>
        <taxon>Ecdysozoa</taxon>
        <taxon>Tardigrada</taxon>
        <taxon>Eutardigrada</taxon>
        <taxon>Parachela</taxon>
        <taxon>Hypsibioidea</taxon>
        <taxon>Ramazzottiidae</taxon>
        <taxon>Ramazzottius</taxon>
    </lineage>
</organism>
<protein>
    <submittedName>
        <fullName evidence="2">Uncharacterized protein</fullName>
    </submittedName>
</protein>
<reference evidence="2 3" key="1">
    <citation type="journal article" date="2016" name="Nat. Commun.">
        <title>Extremotolerant tardigrade genome and improved radiotolerance of human cultured cells by tardigrade-unique protein.</title>
        <authorList>
            <person name="Hashimoto T."/>
            <person name="Horikawa D.D."/>
            <person name="Saito Y."/>
            <person name="Kuwahara H."/>
            <person name="Kozuka-Hata H."/>
            <person name="Shin-I T."/>
            <person name="Minakuchi Y."/>
            <person name="Ohishi K."/>
            <person name="Motoyama A."/>
            <person name="Aizu T."/>
            <person name="Enomoto A."/>
            <person name="Kondo K."/>
            <person name="Tanaka S."/>
            <person name="Hara Y."/>
            <person name="Koshikawa S."/>
            <person name="Sagara H."/>
            <person name="Miura T."/>
            <person name="Yokobori S."/>
            <person name="Miyagawa K."/>
            <person name="Suzuki Y."/>
            <person name="Kubo T."/>
            <person name="Oyama M."/>
            <person name="Kohara Y."/>
            <person name="Fujiyama A."/>
            <person name="Arakawa K."/>
            <person name="Katayama T."/>
            <person name="Toyoda A."/>
            <person name="Kunieda T."/>
        </authorList>
    </citation>
    <scope>NUCLEOTIDE SEQUENCE [LARGE SCALE GENOMIC DNA]</scope>
    <source>
        <strain evidence="2 3">YOKOZUNA-1</strain>
    </source>
</reference>
<dbReference type="AlphaFoldDB" id="A0A1D1UTR3"/>
<keyword evidence="3" id="KW-1185">Reference proteome</keyword>
<dbReference type="Proteomes" id="UP000186922">
    <property type="component" value="Unassembled WGS sequence"/>
</dbReference>
<proteinExistence type="predicted"/>
<accession>A0A1D1UTR3</accession>
<sequence length="64" mass="7558">MDEESRGELLPPRGRGSRIPIREILRRVDRKIWISERKNERSLRSSDRIKGANGQYDMTPDMTM</sequence>
<gene>
    <name evidence="2" type="primary">RvY_05053-1</name>
    <name evidence="2" type="synonym">RvY_05053.1</name>
    <name evidence="2" type="ORF">RvY_05053</name>
</gene>
<name>A0A1D1UTR3_RAMVA</name>